<dbReference type="EMBL" id="QFPO01000001">
    <property type="protein sequence ID" value="PZQ19754.1"/>
    <property type="molecule type" value="Genomic_DNA"/>
</dbReference>
<sequence>MKIKPLLLCLVLAAPVPVVLAQPAPAPKPAGQKDLDPATLTEAQIKQVEVPAVLGRLAGLYQEKEDMRRLTWTLERLSQLRPSSGEVKLALAAAYANLDDKSRAYDVLLKMQQQGFGYNLTDDPRFKKVSDTRVWTYAVENLRANLKPFGEGKLAFSLPKGDYLFESIGWDPKRKQFLFGSVREGKIYLADDKGKLTEFIAPSAQNGLWGVHGLAVDPERDALYVASTSSVYYKGFKADDNGRAGVFKFKLSTGAFVEKYLLPEAGAPHTLSSVVVSRKGQVFATDGVKNLLYRLDGKNLKPLIDGSRLTSLRGVTVSDDGKLLYYADFTHGIAGLDLTTGKGFGMAFDPALLVLSGIEGLYWYDGTLIAVEPGMSPKRVVRLHLTPDGKGISKVMPLDAAKPEFDFPTVGTIADGGFYFIADSRRAYYDAYGVPKGDEALKPAVIYRSDARFAWDQQGIATAGSVPGAAPVSPANPLDNAVKFEPAKTMPAKKDTPKTELEKALDEKGGD</sequence>
<dbReference type="SUPFAM" id="SSF63829">
    <property type="entry name" value="Calcium-dependent phosphotriesterase"/>
    <property type="match status" value="1"/>
</dbReference>
<dbReference type="InterPro" id="IPR011042">
    <property type="entry name" value="6-blade_b-propeller_TolB-like"/>
</dbReference>
<name>A0A2W5KUT6_9GAMM</name>
<proteinExistence type="predicted"/>
<gene>
    <name evidence="3" type="ORF">DI564_00475</name>
</gene>
<feature type="compositionally biased region" description="Basic and acidic residues" evidence="1">
    <location>
        <begin position="492"/>
        <end position="511"/>
    </location>
</feature>
<organism evidence="3 4">
    <name type="scientific">Rhodanobacter denitrificans</name>
    <dbReference type="NCBI Taxonomy" id="666685"/>
    <lineage>
        <taxon>Bacteria</taxon>
        <taxon>Pseudomonadati</taxon>
        <taxon>Pseudomonadota</taxon>
        <taxon>Gammaproteobacteria</taxon>
        <taxon>Lysobacterales</taxon>
        <taxon>Rhodanobacteraceae</taxon>
        <taxon>Rhodanobacter</taxon>
    </lineage>
</organism>
<protein>
    <submittedName>
        <fullName evidence="3">Uncharacterized protein</fullName>
    </submittedName>
</protein>
<evidence type="ECO:0000256" key="1">
    <source>
        <dbReference type="SAM" id="MobiDB-lite"/>
    </source>
</evidence>
<feature type="signal peptide" evidence="2">
    <location>
        <begin position="1"/>
        <end position="21"/>
    </location>
</feature>
<reference evidence="3 4" key="1">
    <citation type="submission" date="2017-08" db="EMBL/GenBank/DDBJ databases">
        <title>Infants hospitalized years apart are colonized by the same room-sourced microbial strains.</title>
        <authorList>
            <person name="Brooks B."/>
            <person name="Olm M.R."/>
            <person name="Firek B.A."/>
            <person name="Baker R."/>
            <person name="Thomas B.C."/>
            <person name="Morowitz M.J."/>
            <person name="Banfield J.F."/>
        </authorList>
    </citation>
    <scope>NUCLEOTIDE SEQUENCE [LARGE SCALE GENOMIC DNA]</scope>
    <source>
        <strain evidence="3">S2_005_003_R2_42</strain>
    </source>
</reference>
<evidence type="ECO:0000256" key="2">
    <source>
        <dbReference type="SAM" id="SignalP"/>
    </source>
</evidence>
<evidence type="ECO:0000313" key="3">
    <source>
        <dbReference type="EMBL" id="PZQ19754.1"/>
    </source>
</evidence>
<comment type="caution">
    <text evidence="3">The sequence shown here is derived from an EMBL/GenBank/DDBJ whole genome shotgun (WGS) entry which is preliminary data.</text>
</comment>
<feature type="region of interest" description="Disordered" evidence="1">
    <location>
        <begin position="466"/>
        <end position="511"/>
    </location>
</feature>
<keyword evidence="2" id="KW-0732">Signal</keyword>
<accession>A0A2W5KUT6</accession>
<evidence type="ECO:0000313" key="4">
    <source>
        <dbReference type="Proteomes" id="UP000249046"/>
    </source>
</evidence>
<dbReference type="Proteomes" id="UP000249046">
    <property type="component" value="Unassembled WGS sequence"/>
</dbReference>
<feature type="chain" id="PRO_5016180462" evidence="2">
    <location>
        <begin position="22"/>
        <end position="511"/>
    </location>
</feature>
<dbReference type="AlphaFoldDB" id="A0A2W5KUT6"/>
<dbReference type="Gene3D" id="2.120.10.30">
    <property type="entry name" value="TolB, C-terminal domain"/>
    <property type="match status" value="1"/>
</dbReference>